<evidence type="ECO:0000313" key="2">
    <source>
        <dbReference type="Proteomes" id="UP001339911"/>
    </source>
</evidence>
<protein>
    <submittedName>
        <fullName evidence="1">SitI3 family protein</fullName>
    </submittedName>
</protein>
<comment type="caution">
    <text evidence="1">The sequence shown here is derived from an EMBL/GenBank/DDBJ whole genome shotgun (WGS) entry which is preliminary data.</text>
</comment>
<dbReference type="RefSeq" id="WP_331211327.1">
    <property type="nucleotide sequence ID" value="NZ_JAZGQL010000033.1"/>
</dbReference>
<name>A0ABU7SMZ7_9ACTN</name>
<dbReference type="NCBIfam" id="NF040657">
    <property type="entry name" value="immun_SitI3"/>
    <property type="match status" value="1"/>
</dbReference>
<accession>A0ABU7SMZ7</accession>
<proteinExistence type="predicted"/>
<keyword evidence="2" id="KW-1185">Reference proteome</keyword>
<dbReference type="Proteomes" id="UP001339911">
    <property type="component" value="Unassembled WGS sequence"/>
</dbReference>
<sequence length="70" mass="7909">MAFSDGQVVLAFFNDYPAYGVLLFNGERVILQRVDGPVVIDSSWEDWAEVPGMRHLVAGLERRHLPQPLL</sequence>
<evidence type="ECO:0000313" key="1">
    <source>
        <dbReference type="EMBL" id="MEE6311335.1"/>
    </source>
</evidence>
<reference evidence="1 2" key="1">
    <citation type="submission" date="2024-01" db="EMBL/GenBank/DDBJ databases">
        <title>Genome insights into Plantactinospora veratri sp. nov.</title>
        <authorList>
            <person name="Wang L."/>
        </authorList>
    </citation>
    <scope>NUCLEOTIDE SEQUENCE [LARGE SCALE GENOMIC DNA]</scope>
    <source>
        <strain evidence="1 2">NEAU-FHS4</strain>
    </source>
</reference>
<dbReference type="InterPro" id="IPR049799">
    <property type="entry name" value="SitI3-like"/>
</dbReference>
<dbReference type="EMBL" id="JAZGQL010000033">
    <property type="protein sequence ID" value="MEE6311335.1"/>
    <property type="molecule type" value="Genomic_DNA"/>
</dbReference>
<gene>
    <name evidence="1" type="ORF">V1634_31350</name>
</gene>
<organism evidence="1 2">
    <name type="scientific">Plantactinospora veratri</name>
    <dbReference type="NCBI Taxonomy" id="1436122"/>
    <lineage>
        <taxon>Bacteria</taxon>
        <taxon>Bacillati</taxon>
        <taxon>Actinomycetota</taxon>
        <taxon>Actinomycetes</taxon>
        <taxon>Micromonosporales</taxon>
        <taxon>Micromonosporaceae</taxon>
        <taxon>Plantactinospora</taxon>
    </lineage>
</organism>